<dbReference type="RefSeq" id="WP_159268274.1">
    <property type="nucleotide sequence ID" value="NZ_CACSIK010000001.1"/>
</dbReference>
<feature type="domain" description="Nudix hydrolase" evidence="5">
    <location>
        <begin position="2"/>
        <end position="134"/>
    </location>
</feature>
<comment type="cofactor">
    <cofactor evidence="4">
        <name>Mg(2+)</name>
        <dbReference type="ChEBI" id="CHEBI:18420"/>
    </cofactor>
</comment>
<dbReference type="Pfam" id="PF00293">
    <property type="entry name" value="NUDIX"/>
    <property type="match status" value="1"/>
</dbReference>
<dbReference type="EC" id="3.6.1.-" evidence="4"/>
<gene>
    <name evidence="4 7" type="primary">nudJ</name>
    <name evidence="6" type="ORF">IHBHHGIJ_01617</name>
    <name evidence="7" type="ORF">KFEGEMFD_01219</name>
</gene>
<dbReference type="EMBL" id="CACSIM010000002">
    <property type="protein sequence ID" value="CAA0095109.1"/>
    <property type="molecule type" value="Genomic_DNA"/>
</dbReference>
<dbReference type="GO" id="GO:0004787">
    <property type="term" value="F:thiamine diphosphate phosphatase activity"/>
    <property type="evidence" value="ECO:0007669"/>
    <property type="project" value="InterPro"/>
</dbReference>
<dbReference type="GO" id="GO:0017111">
    <property type="term" value="F:ribonucleoside triphosphate phosphatase activity"/>
    <property type="evidence" value="ECO:0007669"/>
    <property type="project" value="InterPro"/>
</dbReference>
<reference evidence="8 9" key="1">
    <citation type="submission" date="2019-11" db="EMBL/GenBank/DDBJ databases">
        <authorList>
            <person name="Holert J."/>
        </authorList>
    </citation>
    <scope>NUCLEOTIDE SEQUENCE [LARGE SCALE GENOMIC DNA]</scope>
    <source>
        <strain evidence="7">BC3_2A</strain>
        <strain evidence="6">SB11_1A</strain>
    </source>
</reference>
<evidence type="ECO:0000259" key="5">
    <source>
        <dbReference type="PROSITE" id="PS51462"/>
    </source>
</evidence>
<evidence type="ECO:0000313" key="8">
    <source>
        <dbReference type="Proteomes" id="UP000435877"/>
    </source>
</evidence>
<dbReference type="Proteomes" id="UP000439591">
    <property type="component" value="Unassembled WGS sequence"/>
</dbReference>
<dbReference type="OrthoDB" id="8594221at2"/>
<dbReference type="InterPro" id="IPR033713">
    <property type="entry name" value="NudJ"/>
</dbReference>
<comment type="similarity">
    <text evidence="1 4">Belongs to the Nudix hydrolase family. NudJ subfamily.</text>
</comment>
<evidence type="ECO:0000256" key="1">
    <source>
        <dbReference type="ARBA" id="ARBA00007608"/>
    </source>
</evidence>
<organism evidence="7 9">
    <name type="scientific">Zhongshania aliphaticivorans</name>
    <dbReference type="NCBI Taxonomy" id="1470434"/>
    <lineage>
        <taxon>Bacteria</taxon>
        <taxon>Pseudomonadati</taxon>
        <taxon>Pseudomonadota</taxon>
        <taxon>Gammaproteobacteria</taxon>
        <taxon>Cellvibrionales</taxon>
        <taxon>Spongiibacteraceae</taxon>
        <taxon>Zhongshania</taxon>
    </lineage>
</organism>
<evidence type="ECO:0000256" key="3">
    <source>
        <dbReference type="ARBA" id="ARBA00015552"/>
    </source>
</evidence>
<keyword evidence="8" id="KW-1185">Reference proteome</keyword>
<evidence type="ECO:0000313" key="6">
    <source>
        <dbReference type="EMBL" id="CAA0088770.1"/>
    </source>
</evidence>
<dbReference type="CDD" id="cd03675">
    <property type="entry name" value="NUDIX_Hydrolase"/>
    <property type="match status" value="1"/>
</dbReference>
<accession>A0A5S9NWG1</accession>
<sequence length="145" mass="16839">MDWHPHVTVATVVENDGKFLFVEEIKHGRRVLNQPAGHLEKDESLIEAALRETLEETQWRVEILGVVGFGLYVAPANGVTYHRTTFFARPVAFCPEQKLDADIERAVWLTPEELRERRTQLRSPLVLECLERYLGQHRYPLSINY</sequence>
<protein>
    <recommendedName>
        <fullName evidence="3 4">Phosphatase NudJ</fullName>
        <ecNumber evidence="4">3.6.1.-</ecNumber>
    </recommendedName>
</protein>
<evidence type="ECO:0000313" key="7">
    <source>
        <dbReference type="EMBL" id="CAA0095109.1"/>
    </source>
</evidence>
<dbReference type="EMBL" id="CACSIK010000001">
    <property type="protein sequence ID" value="CAA0088770.1"/>
    <property type="molecule type" value="Genomic_DNA"/>
</dbReference>
<dbReference type="PANTHER" id="PTHR43222">
    <property type="entry name" value="NUDIX HYDROLASE 23"/>
    <property type="match status" value="1"/>
</dbReference>
<dbReference type="Gene3D" id="3.90.79.10">
    <property type="entry name" value="Nucleoside Triphosphate Pyrophosphohydrolase"/>
    <property type="match status" value="1"/>
</dbReference>
<dbReference type="GO" id="GO:0017110">
    <property type="term" value="F:nucleoside diphosphate phosphatase activity"/>
    <property type="evidence" value="ECO:0007669"/>
    <property type="project" value="InterPro"/>
</dbReference>
<dbReference type="InterPro" id="IPR000086">
    <property type="entry name" value="NUDIX_hydrolase_dom"/>
</dbReference>
<dbReference type="SUPFAM" id="SSF55811">
    <property type="entry name" value="Nudix"/>
    <property type="match status" value="1"/>
</dbReference>
<name>A0A5S9NWG1_9GAMM</name>
<evidence type="ECO:0000313" key="9">
    <source>
        <dbReference type="Proteomes" id="UP000439591"/>
    </source>
</evidence>
<evidence type="ECO:0000256" key="4">
    <source>
        <dbReference type="RuleBase" id="RU364043"/>
    </source>
</evidence>
<dbReference type="PANTHER" id="PTHR43222:SF11">
    <property type="entry name" value="PHOSPHATASE NUDJ"/>
    <property type="match status" value="1"/>
</dbReference>
<evidence type="ECO:0000256" key="2">
    <source>
        <dbReference type="ARBA" id="ARBA00011245"/>
    </source>
</evidence>
<dbReference type="PROSITE" id="PS51462">
    <property type="entry name" value="NUDIX"/>
    <property type="match status" value="1"/>
</dbReference>
<comment type="subunit">
    <text evidence="2 4">Monomer.</text>
</comment>
<dbReference type="Proteomes" id="UP000435877">
    <property type="component" value="Unassembled WGS sequence"/>
</dbReference>
<keyword evidence="4" id="KW-0460">Magnesium</keyword>
<keyword evidence="4 7" id="KW-0378">Hydrolase</keyword>
<proteinExistence type="inferred from homology"/>
<dbReference type="AlphaFoldDB" id="A0A5S9NWG1"/>
<dbReference type="InterPro" id="IPR015797">
    <property type="entry name" value="NUDIX_hydrolase-like_dom_sf"/>
</dbReference>